<dbReference type="AlphaFoldDB" id="A0A8K0RC12"/>
<dbReference type="OrthoDB" id="2910287at2759"/>
<sequence>MHIHTLLASLLATTVRAAPNPRAHPQYNQLAPAAQSTAWVTSVVWITTTEWRYPSSTSSSQAASSTSIVFLPPSPSPSPSTTLTSSSSTLVSVPLASASTEPRVLGGVYICQDVNWSGSCTHYLRPLGSGPNDCVKLNGDASSVGPDEGIQCSFFTNALCDKVLSDKTDFLEIQYPGIADLTSTDKGNLNDKFLSYVCLKSGA</sequence>
<keyword evidence="1" id="KW-0732">Signal</keyword>
<comment type="caution">
    <text evidence="2">The sequence shown here is derived from an EMBL/GenBank/DDBJ whole genome shotgun (WGS) entry which is preliminary data.</text>
</comment>
<reference evidence="2" key="1">
    <citation type="journal article" date="2021" name="Nat. Commun.">
        <title>Genetic determinants of endophytism in the Arabidopsis root mycobiome.</title>
        <authorList>
            <person name="Mesny F."/>
            <person name="Miyauchi S."/>
            <person name="Thiergart T."/>
            <person name="Pickel B."/>
            <person name="Atanasova L."/>
            <person name="Karlsson M."/>
            <person name="Huettel B."/>
            <person name="Barry K.W."/>
            <person name="Haridas S."/>
            <person name="Chen C."/>
            <person name="Bauer D."/>
            <person name="Andreopoulos W."/>
            <person name="Pangilinan J."/>
            <person name="LaButti K."/>
            <person name="Riley R."/>
            <person name="Lipzen A."/>
            <person name="Clum A."/>
            <person name="Drula E."/>
            <person name="Henrissat B."/>
            <person name="Kohler A."/>
            <person name="Grigoriev I.V."/>
            <person name="Martin F.M."/>
            <person name="Hacquard S."/>
        </authorList>
    </citation>
    <scope>NUCLEOTIDE SEQUENCE</scope>
    <source>
        <strain evidence="2">MPI-SDFR-AT-0120</strain>
    </source>
</reference>
<keyword evidence="3" id="KW-1185">Reference proteome</keyword>
<evidence type="ECO:0000313" key="2">
    <source>
        <dbReference type="EMBL" id="KAH7090639.1"/>
    </source>
</evidence>
<organism evidence="2 3">
    <name type="scientific">Paraphoma chrysanthemicola</name>
    <dbReference type="NCBI Taxonomy" id="798071"/>
    <lineage>
        <taxon>Eukaryota</taxon>
        <taxon>Fungi</taxon>
        <taxon>Dikarya</taxon>
        <taxon>Ascomycota</taxon>
        <taxon>Pezizomycotina</taxon>
        <taxon>Dothideomycetes</taxon>
        <taxon>Pleosporomycetidae</taxon>
        <taxon>Pleosporales</taxon>
        <taxon>Pleosporineae</taxon>
        <taxon>Phaeosphaeriaceae</taxon>
        <taxon>Paraphoma</taxon>
    </lineage>
</organism>
<name>A0A8K0RC12_9PLEO</name>
<feature type="signal peptide" evidence="1">
    <location>
        <begin position="1"/>
        <end position="17"/>
    </location>
</feature>
<dbReference type="Proteomes" id="UP000813461">
    <property type="component" value="Unassembled WGS sequence"/>
</dbReference>
<evidence type="ECO:0000256" key="1">
    <source>
        <dbReference type="SAM" id="SignalP"/>
    </source>
</evidence>
<protein>
    <submittedName>
        <fullName evidence="2">Uncharacterized protein</fullName>
    </submittedName>
</protein>
<proteinExistence type="predicted"/>
<dbReference type="EMBL" id="JAGMVJ010000005">
    <property type="protein sequence ID" value="KAH7090639.1"/>
    <property type="molecule type" value="Genomic_DNA"/>
</dbReference>
<accession>A0A8K0RC12</accession>
<evidence type="ECO:0000313" key="3">
    <source>
        <dbReference type="Proteomes" id="UP000813461"/>
    </source>
</evidence>
<feature type="chain" id="PRO_5035432457" evidence="1">
    <location>
        <begin position="18"/>
        <end position="203"/>
    </location>
</feature>
<gene>
    <name evidence="2" type="ORF">FB567DRAFT_296613</name>
</gene>